<keyword evidence="2" id="KW-1185">Reference proteome</keyword>
<gene>
    <name evidence="1" type="ORF">CLAFUR5_09226</name>
</gene>
<reference evidence="1" key="1">
    <citation type="submission" date="2021-12" db="EMBL/GenBank/DDBJ databases">
        <authorList>
            <person name="Zaccaron A."/>
            <person name="Stergiopoulos I."/>
        </authorList>
    </citation>
    <scope>NUCLEOTIDE SEQUENCE</scope>
    <source>
        <strain evidence="1">Race5_Kim</strain>
    </source>
</reference>
<dbReference type="AlphaFoldDB" id="A0A9Q8PGC1"/>
<reference evidence="1" key="2">
    <citation type="journal article" date="2022" name="Microb. Genom.">
        <title>A chromosome-scale genome assembly of the tomato pathogen Cladosporium fulvum reveals a compartmentalized genome architecture and the presence of a dispensable chromosome.</title>
        <authorList>
            <person name="Zaccaron A.Z."/>
            <person name="Chen L.H."/>
            <person name="Samaras A."/>
            <person name="Stergiopoulos I."/>
        </authorList>
    </citation>
    <scope>NUCLEOTIDE SEQUENCE</scope>
    <source>
        <strain evidence="1">Race5_Kim</strain>
    </source>
</reference>
<organism evidence="1 2">
    <name type="scientific">Passalora fulva</name>
    <name type="common">Tomato leaf mold</name>
    <name type="synonym">Cladosporium fulvum</name>
    <dbReference type="NCBI Taxonomy" id="5499"/>
    <lineage>
        <taxon>Eukaryota</taxon>
        <taxon>Fungi</taxon>
        <taxon>Dikarya</taxon>
        <taxon>Ascomycota</taxon>
        <taxon>Pezizomycotina</taxon>
        <taxon>Dothideomycetes</taxon>
        <taxon>Dothideomycetidae</taxon>
        <taxon>Mycosphaerellales</taxon>
        <taxon>Mycosphaerellaceae</taxon>
        <taxon>Fulvia</taxon>
    </lineage>
</organism>
<dbReference type="GeneID" id="71989104"/>
<evidence type="ECO:0000313" key="2">
    <source>
        <dbReference type="Proteomes" id="UP000756132"/>
    </source>
</evidence>
<dbReference type="KEGG" id="ffu:CLAFUR5_09226"/>
<sequence>MPHRAMDEQRRALAEEGLKYSAVAPLVEAIWSKYGYGTKGWDPDGCVKHFKTVLELMQKNSIFATVVASGDHVAEIVKNPEDYSQALIDLAKELSDPDMGQDDAKDVEDD</sequence>
<name>A0A9Q8PGC1_PASFU</name>
<protein>
    <submittedName>
        <fullName evidence="1">Uncharacterized protein</fullName>
    </submittedName>
</protein>
<proteinExistence type="predicted"/>
<dbReference type="RefSeq" id="XP_047766460.1">
    <property type="nucleotide sequence ID" value="XM_047908374.1"/>
</dbReference>
<evidence type="ECO:0000313" key="1">
    <source>
        <dbReference type="EMBL" id="UJO22094.1"/>
    </source>
</evidence>
<accession>A0A9Q8PGC1</accession>
<dbReference type="Proteomes" id="UP000756132">
    <property type="component" value="Chromosome 9"/>
</dbReference>
<dbReference type="EMBL" id="CP090171">
    <property type="protein sequence ID" value="UJO22094.1"/>
    <property type="molecule type" value="Genomic_DNA"/>
</dbReference>